<proteinExistence type="predicted"/>
<evidence type="ECO:0000256" key="1">
    <source>
        <dbReference type="SAM" id="Phobius"/>
    </source>
</evidence>
<dbReference type="Pfam" id="PF14258">
    <property type="entry name" value="DUF4350"/>
    <property type="match status" value="1"/>
</dbReference>
<name>A0ABP5QQJ6_9ACTN</name>
<keyword evidence="1" id="KW-0472">Membrane</keyword>
<sequence length="407" mass="43281">MTLTATRPEPATSISPTRRQLWLRSRWFLLFAVLLLLVGLLVAGLGGSPQYPPLDPRSPDRDGARAVVHLLENQGLTTRTVDTEEALAAALAEPGSTVVLPEPDLLSLTQLRRLAQVRRGSDSRLVLISPEAPSLSVFAPGITVATTPGGIPKSAGSTGVPAECRLPEAVLAGHAELGGLLYQPGADDTGCYPRSGGYPLVRHTDPGFRELVVLGSGRLLSNERLAEDGNAALGLGLLGSHRQLVWYLPDYTAPASGAPARAQRTLTDYIPEGWSWAGLQLALAAMLAAFWRGRRLGPVVTENLPAVVRASETTEGRARLYQRARARGRAADALRQATRHRLAPVLGVPLTAGEADPVALCAAVADRCGHNAAEVHELLYGTPPTDDAALVRFIDALDALERQVRQP</sequence>
<gene>
    <name evidence="3" type="ORF">GCM10010430_24850</name>
</gene>
<feature type="domain" description="DUF4350" evidence="2">
    <location>
        <begin position="56"/>
        <end position="238"/>
    </location>
</feature>
<keyword evidence="1" id="KW-0812">Transmembrane</keyword>
<keyword evidence="1" id="KW-1133">Transmembrane helix</keyword>
<organism evidence="3 4">
    <name type="scientific">Kitasatospora cystarginea</name>
    <dbReference type="NCBI Taxonomy" id="58350"/>
    <lineage>
        <taxon>Bacteria</taxon>
        <taxon>Bacillati</taxon>
        <taxon>Actinomycetota</taxon>
        <taxon>Actinomycetes</taxon>
        <taxon>Kitasatosporales</taxon>
        <taxon>Streptomycetaceae</taxon>
        <taxon>Kitasatospora</taxon>
    </lineage>
</organism>
<keyword evidence="4" id="KW-1185">Reference proteome</keyword>
<dbReference type="Proteomes" id="UP001500305">
    <property type="component" value="Unassembled WGS sequence"/>
</dbReference>
<evidence type="ECO:0000259" key="2">
    <source>
        <dbReference type="Pfam" id="PF14258"/>
    </source>
</evidence>
<evidence type="ECO:0000313" key="3">
    <source>
        <dbReference type="EMBL" id="GAA2242277.1"/>
    </source>
</evidence>
<evidence type="ECO:0000313" key="4">
    <source>
        <dbReference type="Proteomes" id="UP001500305"/>
    </source>
</evidence>
<comment type="caution">
    <text evidence="3">The sequence shown here is derived from an EMBL/GenBank/DDBJ whole genome shotgun (WGS) entry which is preliminary data.</text>
</comment>
<reference evidence="4" key="1">
    <citation type="journal article" date="2019" name="Int. J. Syst. Evol. Microbiol.">
        <title>The Global Catalogue of Microorganisms (GCM) 10K type strain sequencing project: providing services to taxonomists for standard genome sequencing and annotation.</title>
        <authorList>
            <consortium name="The Broad Institute Genomics Platform"/>
            <consortium name="The Broad Institute Genome Sequencing Center for Infectious Disease"/>
            <person name="Wu L."/>
            <person name="Ma J."/>
        </authorList>
    </citation>
    <scope>NUCLEOTIDE SEQUENCE [LARGE SCALE GENOMIC DNA]</scope>
    <source>
        <strain evidence="4">JCM 7356</strain>
    </source>
</reference>
<dbReference type="InterPro" id="IPR025646">
    <property type="entry name" value="DUF4350"/>
</dbReference>
<dbReference type="RefSeq" id="WP_344636361.1">
    <property type="nucleotide sequence ID" value="NZ_BAAATR010000008.1"/>
</dbReference>
<protein>
    <submittedName>
        <fullName evidence="3">DUF4350 domain-containing protein</fullName>
    </submittedName>
</protein>
<accession>A0ABP5QQJ6</accession>
<feature type="transmembrane region" description="Helical" evidence="1">
    <location>
        <begin position="27"/>
        <end position="47"/>
    </location>
</feature>
<dbReference type="EMBL" id="BAAATR010000008">
    <property type="protein sequence ID" value="GAA2242277.1"/>
    <property type="molecule type" value="Genomic_DNA"/>
</dbReference>